<dbReference type="Pfam" id="PF01189">
    <property type="entry name" value="Methyltr_RsmB-F"/>
    <property type="match status" value="1"/>
</dbReference>
<keyword evidence="5 7" id="KW-0694">RNA-binding</keyword>
<feature type="binding site" evidence="7">
    <location>
        <position position="362"/>
    </location>
    <ligand>
        <name>S-adenosyl-L-methionine</name>
        <dbReference type="ChEBI" id="CHEBI:59789"/>
    </ligand>
</feature>
<protein>
    <submittedName>
        <fullName evidence="11">Nsun2 protein</fullName>
    </submittedName>
</protein>
<evidence type="ECO:0000256" key="5">
    <source>
        <dbReference type="ARBA" id="ARBA00022884"/>
    </source>
</evidence>
<evidence type="ECO:0000256" key="2">
    <source>
        <dbReference type="ARBA" id="ARBA00022603"/>
    </source>
</evidence>
<comment type="caution">
    <text evidence="11">The sequence shown here is derived from an EMBL/GenBank/DDBJ whole genome shotgun (WGS) entry which is preliminary data.</text>
</comment>
<dbReference type="GO" id="GO:0003723">
    <property type="term" value="F:RNA binding"/>
    <property type="evidence" value="ECO:0007669"/>
    <property type="project" value="UniProtKB-UniRule"/>
</dbReference>
<keyword evidence="6" id="KW-0862">Zinc</keyword>
<dbReference type="GO" id="GO:0008173">
    <property type="term" value="F:RNA methyltransferase activity"/>
    <property type="evidence" value="ECO:0007669"/>
    <property type="project" value="InterPro"/>
</dbReference>
<feature type="non-terminal residue" evidence="11">
    <location>
        <position position="659"/>
    </location>
</feature>
<dbReference type="PANTHER" id="PTHR22808">
    <property type="entry name" value="NCL1 YEAST -RELATED NOL1/NOP2/FMU SUN DOMAIN-CONTAINING"/>
    <property type="match status" value="1"/>
</dbReference>
<name>A0A812L4Q1_9DINO</name>
<keyword evidence="4 7" id="KW-0949">S-adenosyl-L-methionine</keyword>
<dbReference type="AlphaFoldDB" id="A0A812L4Q1"/>
<keyword evidence="6" id="KW-0863">Zinc-finger</keyword>
<dbReference type="SUPFAM" id="SSF53335">
    <property type="entry name" value="S-adenosyl-L-methionine-dependent methyltransferases"/>
    <property type="match status" value="1"/>
</dbReference>
<feature type="binding site" evidence="7">
    <location>
        <position position="339"/>
    </location>
    <ligand>
        <name>S-adenosyl-L-methionine</name>
        <dbReference type="ChEBI" id="CHEBI:59789"/>
    </ligand>
</feature>
<dbReference type="InterPro" id="IPR029063">
    <property type="entry name" value="SAM-dependent_MTases_sf"/>
</dbReference>
<dbReference type="GO" id="GO:0008270">
    <property type="term" value="F:zinc ion binding"/>
    <property type="evidence" value="ECO:0007669"/>
    <property type="project" value="UniProtKB-KW"/>
</dbReference>
<reference evidence="11" key="1">
    <citation type="submission" date="2021-02" db="EMBL/GenBank/DDBJ databases">
        <authorList>
            <person name="Dougan E. K."/>
            <person name="Rhodes N."/>
            <person name="Thang M."/>
            <person name="Chan C."/>
        </authorList>
    </citation>
    <scope>NUCLEOTIDE SEQUENCE</scope>
</reference>
<keyword evidence="2 7" id="KW-0489">Methyltransferase</keyword>
<dbReference type="EMBL" id="CAJNDS010000814">
    <property type="protein sequence ID" value="CAE7235801.1"/>
    <property type="molecule type" value="Genomic_DNA"/>
</dbReference>
<evidence type="ECO:0000256" key="6">
    <source>
        <dbReference type="PROSITE-ProRule" id="PRU00042"/>
    </source>
</evidence>
<evidence type="ECO:0000259" key="10">
    <source>
        <dbReference type="PROSITE" id="PS51686"/>
    </source>
</evidence>
<dbReference type="InterPro" id="IPR013087">
    <property type="entry name" value="Znf_C2H2_type"/>
</dbReference>
<feature type="active site" description="Nucleophile" evidence="7">
    <location>
        <position position="415"/>
    </location>
</feature>
<keyword evidence="12" id="KW-1185">Reference proteome</keyword>
<keyword evidence="6" id="KW-0479">Metal-binding</keyword>
<evidence type="ECO:0000256" key="8">
    <source>
        <dbReference type="SAM" id="MobiDB-lite"/>
    </source>
</evidence>
<dbReference type="PANTHER" id="PTHR22808:SF1">
    <property type="entry name" value="RNA CYTOSINE-C(5)-METHYLTRANSFERASE NSUN2-RELATED"/>
    <property type="match status" value="1"/>
</dbReference>
<feature type="region of interest" description="Disordered" evidence="8">
    <location>
        <begin position="132"/>
        <end position="162"/>
    </location>
</feature>
<dbReference type="PRINTS" id="PR02008">
    <property type="entry name" value="RCMTFAMILY"/>
</dbReference>
<keyword evidence="3 7" id="KW-0808">Transferase</keyword>
<evidence type="ECO:0000256" key="4">
    <source>
        <dbReference type="ARBA" id="ARBA00022691"/>
    </source>
</evidence>
<dbReference type="InterPro" id="IPR018314">
    <property type="entry name" value="RsmB/NOL1/NOP2-like_CS"/>
</dbReference>
<feature type="compositionally biased region" description="Basic and acidic residues" evidence="8">
    <location>
        <begin position="132"/>
        <end position="144"/>
    </location>
</feature>
<feature type="domain" description="C2H2-type" evidence="9">
    <location>
        <begin position="111"/>
        <end position="140"/>
    </location>
</feature>
<dbReference type="InterPro" id="IPR001678">
    <property type="entry name" value="MeTrfase_RsmB-F_NOP2_dom"/>
</dbReference>
<dbReference type="PROSITE" id="PS50157">
    <property type="entry name" value="ZINC_FINGER_C2H2_2"/>
    <property type="match status" value="1"/>
</dbReference>
<accession>A0A812L4Q1</accession>
<dbReference type="OrthoDB" id="6093671at2759"/>
<dbReference type="PROSITE" id="PS01153">
    <property type="entry name" value="NOL1_NOP2_SUN"/>
    <property type="match status" value="1"/>
</dbReference>
<dbReference type="Proteomes" id="UP000604046">
    <property type="component" value="Unassembled WGS sequence"/>
</dbReference>
<evidence type="ECO:0000256" key="1">
    <source>
        <dbReference type="ARBA" id="ARBA00007494"/>
    </source>
</evidence>
<organism evidence="11 12">
    <name type="scientific">Symbiodinium natans</name>
    <dbReference type="NCBI Taxonomy" id="878477"/>
    <lineage>
        <taxon>Eukaryota</taxon>
        <taxon>Sar</taxon>
        <taxon>Alveolata</taxon>
        <taxon>Dinophyceae</taxon>
        <taxon>Suessiales</taxon>
        <taxon>Symbiodiniaceae</taxon>
        <taxon>Symbiodinium</taxon>
    </lineage>
</organism>
<dbReference type="InterPro" id="IPR049560">
    <property type="entry name" value="MeTrfase_RsmB-F_NOP2_cat"/>
</dbReference>
<sequence length="659" mass="72566">MKGLGEPIEDADFEVTLRREGAFEREVQRIRCLPLYEHLRPEALRCFGAALKAREVDESTVVLRWRDQDGLQFTIHGQEDLLQAMKDSVDDRGVVHLDFLLQVKPASREQRTCRTCAVLFTSRNQLFQHLKESGHDGTSDHEPAEAPAMAEPDQKEAPEAPPAGFGNQALFSYYARQQIAPKEVWDQAYEALKQPLPLVVRISSSSVGSVVESKLLEMTEAQALPLLSHCWVLPSPLDTEAGAFLAAAQEVGALHRQEWASTLPVLALDVGGEDCVLDLCASPGSKTLQILDIMTREAVEKGKGGGLLVANDYSRPRAVVVAQRCRRQGKQSLLVTNCDGRKFPSLRRRNGYKIKFQKVLVDAPCSGDGTLRKNPGNWRAWCVGEALTLHTLQLGLLRRGFECLEAGGRLVYSTCSLNPVEDEAVVAALLSEFPSAAVESWAAEGPEFQEGLQTWKVPDMHFERTGKMYSSYEELSACSEPKKWAAASMFPPAGPAAEQLRKCRRVLPTSVDAHHGGFFVAVLSKRSGAVTEATAAPEQPETEEAQPRRPYRASPQPPLGLFQALPEEVRCSIEDYWGLCSTEQAAEAGVRRFPSDLLRLNNLGQVILTTRMLSQCSVGKKVQLPIVEAACTMFPSTLSRLPFDEAVPLLAECATKHVK</sequence>
<feature type="domain" description="SAM-dependent MTase RsmB/NOP-type" evidence="10">
    <location>
        <begin position="188"/>
        <end position="526"/>
    </location>
</feature>
<comment type="similarity">
    <text evidence="1 7">Belongs to the class I-like SAM-binding methyltransferase superfamily. RsmB/NOP family.</text>
</comment>
<evidence type="ECO:0000256" key="3">
    <source>
        <dbReference type="ARBA" id="ARBA00022679"/>
    </source>
</evidence>
<dbReference type="PROSITE" id="PS00028">
    <property type="entry name" value="ZINC_FINGER_C2H2_1"/>
    <property type="match status" value="1"/>
</dbReference>
<evidence type="ECO:0000256" key="7">
    <source>
        <dbReference type="PROSITE-ProRule" id="PRU01023"/>
    </source>
</evidence>
<feature type="region of interest" description="Disordered" evidence="8">
    <location>
        <begin position="530"/>
        <end position="553"/>
    </location>
</feature>
<evidence type="ECO:0000313" key="11">
    <source>
        <dbReference type="EMBL" id="CAE7235801.1"/>
    </source>
</evidence>
<dbReference type="GO" id="GO:0001510">
    <property type="term" value="P:RNA methylation"/>
    <property type="evidence" value="ECO:0007669"/>
    <property type="project" value="InterPro"/>
</dbReference>
<evidence type="ECO:0000313" key="12">
    <source>
        <dbReference type="Proteomes" id="UP000604046"/>
    </source>
</evidence>
<dbReference type="InterPro" id="IPR023267">
    <property type="entry name" value="RCMT"/>
</dbReference>
<gene>
    <name evidence="11" type="primary">Nsun2</name>
    <name evidence="11" type="ORF">SNAT2548_LOCUS10100</name>
</gene>
<feature type="binding site" evidence="7">
    <location>
        <position position="312"/>
    </location>
    <ligand>
        <name>S-adenosyl-L-methionine</name>
        <dbReference type="ChEBI" id="CHEBI:59789"/>
    </ligand>
</feature>
<proteinExistence type="inferred from homology"/>
<dbReference type="Gene3D" id="3.40.50.150">
    <property type="entry name" value="Vaccinia Virus protein VP39"/>
    <property type="match status" value="1"/>
</dbReference>
<comment type="caution">
    <text evidence="7">Lacks conserved residue(s) required for the propagation of feature annotation.</text>
</comment>
<dbReference type="PROSITE" id="PS51686">
    <property type="entry name" value="SAM_MT_RSMB_NOP"/>
    <property type="match status" value="1"/>
</dbReference>
<evidence type="ECO:0000259" key="9">
    <source>
        <dbReference type="PROSITE" id="PS50157"/>
    </source>
</evidence>